<dbReference type="InterPro" id="IPR036291">
    <property type="entry name" value="NAD(P)-bd_dom_sf"/>
</dbReference>
<dbReference type="Gene3D" id="3.40.50.720">
    <property type="entry name" value="NAD(P)-binding Rossmann-like Domain"/>
    <property type="match status" value="1"/>
</dbReference>
<dbReference type="PANTHER" id="PTHR30388:SF6">
    <property type="entry name" value="XANTHINE DEHYDROGENASE SUBUNIT A-RELATED"/>
    <property type="match status" value="1"/>
</dbReference>
<evidence type="ECO:0000313" key="3">
    <source>
        <dbReference type="EMBL" id="SCZ21921.1"/>
    </source>
</evidence>
<dbReference type="InterPro" id="IPR014308">
    <property type="entry name" value="Xanthine_DH_XdhC"/>
</dbReference>
<gene>
    <name evidence="3" type="ORF">SAMN05216279_101456</name>
</gene>
<evidence type="ECO:0000259" key="2">
    <source>
        <dbReference type="Pfam" id="PF13478"/>
    </source>
</evidence>
<dbReference type="EMBL" id="FMWB01000001">
    <property type="protein sequence ID" value="SCZ21921.1"/>
    <property type="molecule type" value="Genomic_DNA"/>
</dbReference>
<dbReference type="Pfam" id="PF13478">
    <property type="entry name" value="XdhC_C"/>
    <property type="match status" value="1"/>
</dbReference>
<protein>
    <submittedName>
        <fullName evidence="3">Xanthine dehydrogenase accessory factor</fullName>
    </submittedName>
</protein>
<dbReference type="STRING" id="237610.BJP27_04215"/>
<name>A0A1G5MAW4_9PSED</name>
<sequence length="275" mass="29646">MTPKRGWLALLADFEARGEPCVLITVADEQGSTPREAGTKMLVGREEQHLTIGGGHLEYRAVDIAREMLAAGTRQPRLERFSLAASLGQCCGGVTTLLFEPQLAQDVPVIVFGAGHVARALVPLLAGLPCAVRWVDSRPQEFPAVLPAGVEKIVTDEPVDEITRMPAGAYYIVMTHNHPLDLELTDAILARGDHGYFGLIGSRTKWAKFRHRLAARGHGADRLATVRCPLGLPEVQGKLPLEIAIAVAGEVIAHYGRQAQQADQPLRLVNAVAPS</sequence>
<reference evidence="3" key="1">
    <citation type="submission" date="2016-10" db="EMBL/GenBank/DDBJ databases">
        <authorList>
            <person name="Varghese N."/>
            <person name="Submissions S."/>
        </authorList>
    </citation>
    <scope>NUCLEOTIDE SEQUENCE</scope>
    <source>
        <strain evidence="3">DSM 15758</strain>
    </source>
</reference>
<accession>A0A1G5MAW4</accession>
<dbReference type="Proteomes" id="UP000183046">
    <property type="component" value="Unassembled WGS sequence"/>
</dbReference>
<dbReference type="InterPro" id="IPR003777">
    <property type="entry name" value="XdhC_CoxI"/>
</dbReference>
<dbReference type="SUPFAM" id="SSF51735">
    <property type="entry name" value="NAD(P)-binding Rossmann-fold domains"/>
    <property type="match status" value="1"/>
</dbReference>
<dbReference type="NCBIfam" id="TIGR02964">
    <property type="entry name" value="xanthine_xdhC"/>
    <property type="match status" value="1"/>
</dbReference>
<feature type="domain" description="XdhC Rossmann" evidence="2">
    <location>
        <begin position="109"/>
        <end position="251"/>
    </location>
</feature>
<proteinExistence type="predicted"/>
<dbReference type="eggNOG" id="COG1975">
    <property type="taxonomic scope" value="Bacteria"/>
</dbReference>
<feature type="domain" description="XdhC- CoxI" evidence="1">
    <location>
        <begin position="16"/>
        <end position="81"/>
    </location>
</feature>
<dbReference type="AlphaFoldDB" id="A0A1G5MAW4"/>
<comment type="caution">
    <text evidence="3">The sequence shown here is derived from an EMBL/GenBank/DDBJ whole genome shotgun (WGS) entry which is preliminary data.</text>
</comment>
<dbReference type="PANTHER" id="PTHR30388">
    <property type="entry name" value="ALDEHYDE OXIDOREDUCTASE MOLYBDENUM COFACTOR ASSEMBLY PROTEIN"/>
    <property type="match status" value="1"/>
</dbReference>
<dbReference type="OrthoDB" id="61481at2"/>
<evidence type="ECO:0000259" key="1">
    <source>
        <dbReference type="Pfam" id="PF02625"/>
    </source>
</evidence>
<dbReference type="Pfam" id="PF02625">
    <property type="entry name" value="XdhC_CoxI"/>
    <property type="match status" value="1"/>
</dbReference>
<dbReference type="RefSeq" id="WP_074583052.1">
    <property type="nucleotide sequence ID" value="NZ_CP044074.1"/>
</dbReference>
<dbReference type="InterPro" id="IPR027051">
    <property type="entry name" value="XdhC_Rossmann_dom"/>
</dbReference>
<organism evidence="3">
    <name type="scientific">Pseudomonas oryzihabitans</name>
    <dbReference type="NCBI Taxonomy" id="47885"/>
    <lineage>
        <taxon>Bacteria</taxon>
        <taxon>Pseudomonadati</taxon>
        <taxon>Pseudomonadota</taxon>
        <taxon>Gammaproteobacteria</taxon>
        <taxon>Pseudomonadales</taxon>
        <taxon>Pseudomonadaceae</taxon>
        <taxon>Pseudomonas</taxon>
    </lineage>
</organism>
<dbReference type="InterPro" id="IPR052698">
    <property type="entry name" value="MoCofactor_Util/Proc"/>
</dbReference>